<dbReference type="InterPro" id="IPR014014">
    <property type="entry name" value="RNA_helicase_DEAD_Q_motif"/>
</dbReference>
<evidence type="ECO:0000256" key="4">
    <source>
        <dbReference type="ARBA" id="ARBA00022806"/>
    </source>
</evidence>
<dbReference type="GO" id="GO:0005524">
    <property type="term" value="F:ATP binding"/>
    <property type="evidence" value="ECO:0007669"/>
    <property type="project" value="UniProtKB-KW"/>
</dbReference>
<dbReference type="Pfam" id="PF00270">
    <property type="entry name" value="DEAD"/>
    <property type="match status" value="1"/>
</dbReference>
<feature type="domain" description="DEAD-box RNA helicase Q" evidence="12">
    <location>
        <begin position="156"/>
        <end position="184"/>
    </location>
</feature>
<reference evidence="13" key="1">
    <citation type="journal article" date="2021" name="Nat. Commun.">
        <title>Genetic determinants of endophytism in the Arabidopsis root mycobiome.</title>
        <authorList>
            <person name="Mesny F."/>
            <person name="Miyauchi S."/>
            <person name="Thiergart T."/>
            <person name="Pickel B."/>
            <person name="Atanasova L."/>
            <person name="Karlsson M."/>
            <person name="Huettel B."/>
            <person name="Barry K.W."/>
            <person name="Haridas S."/>
            <person name="Chen C."/>
            <person name="Bauer D."/>
            <person name="Andreopoulos W."/>
            <person name="Pangilinan J."/>
            <person name="LaButti K."/>
            <person name="Riley R."/>
            <person name="Lipzen A."/>
            <person name="Clum A."/>
            <person name="Drula E."/>
            <person name="Henrissat B."/>
            <person name="Kohler A."/>
            <person name="Grigoriev I.V."/>
            <person name="Martin F.M."/>
            <person name="Hacquard S."/>
        </authorList>
    </citation>
    <scope>NUCLEOTIDE SEQUENCE</scope>
    <source>
        <strain evidence="13">MPI-CAGE-CH-0235</strain>
    </source>
</reference>
<keyword evidence="4 8" id="KW-0347">Helicase</keyword>
<evidence type="ECO:0000313" key="13">
    <source>
        <dbReference type="EMBL" id="KAH7325935.1"/>
    </source>
</evidence>
<keyword evidence="14" id="KW-1185">Reference proteome</keyword>
<feature type="short sequence motif" description="Q motif" evidence="7">
    <location>
        <begin position="156"/>
        <end position="184"/>
    </location>
</feature>
<dbReference type="PROSITE" id="PS51195">
    <property type="entry name" value="Q_MOTIF"/>
    <property type="match status" value="1"/>
</dbReference>
<comment type="caution">
    <text evidence="13">The sequence shown here is derived from an EMBL/GenBank/DDBJ whole genome shotgun (WGS) entry which is preliminary data.</text>
</comment>
<feature type="region of interest" description="Disordered" evidence="9">
    <location>
        <begin position="96"/>
        <end position="116"/>
    </location>
</feature>
<dbReference type="InterPro" id="IPR000629">
    <property type="entry name" value="RNA-helicase_DEAD-box_CS"/>
</dbReference>
<evidence type="ECO:0000256" key="2">
    <source>
        <dbReference type="ARBA" id="ARBA00022741"/>
    </source>
</evidence>
<keyword evidence="2 8" id="KW-0547">Nucleotide-binding</keyword>
<keyword evidence="3 8" id="KW-0378">Hydrolase</keyword>
<dbReference type="PROSITE" id="PS00039">
    <property type="entry name" value="DEAD_ATP_HELICASE"/>
    <property type="match status" value="1"/>
</dbReference>
<dbReference type="Pfam" id="PF00271">
    <property type="entry name" value="Helicase_C"/>
    <property type="match status" value="1"/>
</dbReference>
<dbReference type="InterPro" id="IPR014001">
    <property type="entry name" value="Helicase_ATP-bd"/>
</dbReference>
<dbReference type="InterPro" id="IPR027417">
    <property type="entry name" value="P-loop_NTPase"/>
</dbReference>
<dbReference type="Proteomes" id="UP000813444">
    <property type="component" value="Unassembled WGS sequence"/>
</dbReference>
<dbReference type="OrthoDB" id="10265785at2759"/>
<comment type="catalytic activity">
    <reaction evidence="6">
        <text>ATP + H2O = ADP + phosphate + H(+)</text>
        <dbReference type="Rhea" id="RHEA:13065"/>
        <dbReference type="ChEBI" id="CHEBI:15377"/>
        <dbReference type="ChEBI" id="CHEBI:15378"/>
        <dbReference type="ChEBI" id="CHEBI:30616"/>
        <dbReference type="ChEBI" id="CHEBI:43474"/>
        <dbReference type="ChEBI" id="CHEBI:456216"/>
        <dbReference type="EC" id="3.6.4.13"/>
    </reaction>
</comment>
<dbReference type="Gene3D" id="3.40.50.300">
    <property type="entry name" value="P-loop containing nucleotide triphosphate hydrolases"/>
    <property type="match status" value="2"/>
</dbReference>
<keyword evidence="5 8" id="KW-0067">ATP-binding</keyword>
<dbReference type="PANTHER" id="PTHR47958">
    <property type="entry name" value="ATP-DEPENDENT RNA HELICASE DBP3"/>
    <property type="match status" value="1"/>
</dbReference>
<dbReference type="AlphaFoldDB" id="A0A8K0WUR3"/>
<evidence type="ECO:0000259" key="10">
    <source>
        <dbReference type="PROSITE" id="PS51192"/>
    </source>
</evidence>
<dbReference type="SMART" id="SM00487">
    <property type="entry name" value="DEXDc"/>
    <property type="match status" value="1"/>
</dbReference>
<evidence type="ECO:0000256" key="6">
    <source>
        <dbReference type="ARBA" id="ARBA00047984"/>
    </source>
</evidence>
<dbReference type="InterPro" id="IPR001650">
    <property type="entry name" value="Helicase_C-like"/>
</dbReference>
<dbReference type="InterPro" id="IPR011545">
    <property type="entry name" value="DEAD/DEAH_box_helicase_dom"/>
</dbReference>
<dbReference type="GO" id="GO:0003676">
    <property type="term" value="F:nucleic acid binding"/>
    <property type="evidence" value="ECO:0007669"/>
    <property type="project" value="InterPro"/>
</dbReference>
<gene>
    <name evidence="13" type="ORF">B0I35DRAFT_421537</name>
</gene>
<dbReference type="EC" id="3.6.4.13" evidence="1"/>
<dbReference type="PROSITE" id="PS51192">
    <property type="entry name" value="HELICASE_ATP_BIND_1"/>
    <property type="match status" value="1"/>
</dbReference>
<dbReference type="SUPFAM" id="SSF52540">
    <property type="entry name" value="P-loop containing nucleoside triphosphate hydrolases"/>
    <property type="match status" value="1"/>
</dbReference>
<sequence>MFSGHLHEIRFHLIFISSSHQSWDYTSNETVHSSQSLRSFTTFGLVGLSTEVSLTASPPRCFRDPVTSADLQPRPLHLASQAVAAMSDLASRITDPKEGAAPAADAPADAPAAADAQVDGTVEELGGSGLQEPEWDVEVSLSDLQNNEATPFYSATKWDELGLPEPILKALLSLNFLKPSKVQGKSLPLMLSDPPRNMMAQSQSGTGKTAAFVTTILSRVDFSKPDQPQALALAPTRELARQIEGVIKSIGRFLENLKIAAAIPGALPRGEPVRASVVVGTPGTVQDIIRRKQLDVSQLKLLVLDEADNMLDQQGLGDQCMRVKTMLPKDVQILLFSATFPDKVSNYAMKFAPNSHILKLQKSELTVKGIKQMFIDCPDGNTKYDTLCKLYGLMTIGQSVIFVKTRESADEIQRRMTADGHRVSALHAAYDGNARDDLLNKFRTGENKVLITTNVLARGIDVSTVNMVINYDIPMKGRGDTEPDAETYLHRIGRTGRFGRVGVSISFVHDKGSFNALNKIAATFGIDLVHLDTEDWDEAEATVKDVIKTNRAQAAYAPSATDPRPAPAA</sequence>
<organism evidence="13 14">
    <name type="scientific">Stachybotrys elegans</name>
    <dbReference type="NCBI Taxonomy" id="80388"/>
    <lineage>
        <taxon>Eukaryota</taxon>
        <taxon>Fungi</taxon>
        <taxon>Dikarya</taxon>
        <taxon>Ascomycota</taxon>
        <taxon>Pezizomycotina</taxon>
        <taxon>Sordariomycetes</taxon>
        <taxon>Hypocreomycetidae</taxon>
        <taxon>Hypocreales</taxon>
        <taxon>Stachybotryaceae</taxon>
        <taxon>Stachybotrys</taxon>
    </lineage>
</organism>
<dbReference type="SMART" id="SM00490">
    <property type="entry name" value="HELICc"/>
    <property type="match status" value="1"/>
</dbReference>
<name>A0A8K0WUR3_9HYPO</name>
<evidence type="ECO:0000256" key="7">
    <source>
        <dbReference type="PROSITE-ProRule" id="PRU00552"/>
    </source>
</evidence>
<feature type="domain" description="Helicase C-terminal" evidence="11">
    <location>
        <begin position="386"/>
        <end position="547"/>
    </location>
</feature>
<dbReference type="CDD" id="cd18787">
    <property type="entry name" value="SF2_C_DEAD"/>
    <property type="match status" value="1"/>
</dbReference>
<comment type="similarity">
    <text evidence="8">Belongs to the DEAD box helicase family.</text>
</comment>
<dbReference type="CDD" id="cd17963">
    <property type="entry name" value="DEADc_DDX19_DDX25"/>
    <property type="match status" value="1"/>
</dbReference>
<evidence type="ECO:0000256" key="9">
    <source>
        <dbReference type="SAM" id="MobiDB-lite"/>
    </source>
</evidence>
<evidence type="ECO:0000313" key="14">
    <source>
        <dbReference type="Proteomes" id="UP000813444"/>
    </source>
</evidence>
<evidence type="ECO:0000259" key="12">
    <source>
        <dbReference type="PROSITE" id="PS51195"/>
    </source>
</evidence>
<evidence type="ECO:0000256" key="3">
    <source>
        <dbReference type="ARBA" id="ARBA00022801"/>
    </source>
</evidence>
<feature type="compositionally biased region" description="Low complexity" evidence="9">
    <location>
        <begin position="100"/>
        <end position="116"/>
    </location>
</feature>
<accession>A0A8K0WUR3</accession>
<evidence type="ECO:0000256" key="5">
    <source>
        <dbReference type="ARBA" id="ARBA00022840"/>
    </source>
</evidence>
<evidence type="ECO:0000259" key="11">
    <source>
        <dbReference type="PROSITE" id="PS51194"/>
    </source>
</evidence>
<dbReference type="GO" id="GO:0003724">
    <property type="term" value="F:RNA helicase activity"/>
    <property type="evidence" value="ECO:0007669"/>
    <property type="project" value="UniProtKB-EC"/>
</dbReference>
<evidence type="ECO:0000256" key="8">
    <source>
        <dbReference type="RuleBase" id="RU000492"/>
    </source>
</evidence>
<dbReference type="EMBL" id="JAGPNK010000002">
    <property type="protein sequence ID" value="KAH7325935.1"/>
    <property type="molecule type" value="Genomic_DNA"/>
</dbReference>
<dbReference type="GO" id="GO:0016787">
    <property type="term" value="F:hydrolase activity"/>
    <property type="evidence" value="ECO:0007669"/>
    <property type="project" value="UniProtKB-KW"/>
</dbReference>
<dbReference type="PROSITE" id="PS51194">
    <property type="entry name" value="HELICASE_CTER"/>
    <property type="match status" value="1"/>
</dbReference>
<evidence type="ECO:0000256" key="1">
    <source>
        <dbReference type="ARBA" id="ARBA00012552"/>
    </source>
</evidence>
<proteinExistence type="inferred from homology"/>
<feature type="domain" description="Helicase ATP-binding" evidence="10">
    <location>
        <begin position="189"/>
        <end position="358"/>
    </location>
</feature>
<protein>
    <recommendedName>
        <fullName evidence="1">RNA helicase</fullName>
        <ecNumber evidence="1">3.6.4.13</ecNumber>
    </recommendedName>
</protein>